<dbReference type="OrthoDB" id="446420at2759"/>
<keyword evidence="3" id="KW-1185">Reference proteome</keyword>
<evidence type="ECO:0000256" key="1">
    <source>
        <dbReference type="SAM" id="MobiDB-lite"/>
    </source>
</evidence>
<feature type="region of interest" description="Disordered" evidence="1">
    <location>
        <begin position="261"/>
        <end position="303"/>
    </location>
</feature>
<dbReference type="Proteomes" id="UP000604046">
    <property type="component" value="Unassembled WGS sequence"/>
</dbReference>
<evidence type="ECO:0000313" key="3">
    <source>
        <dbReference type="Proteomes" id="UP000604046"/>
    </source>
</evidence>
<organism evidence="2 3">
    <name type="scientific">Symbiodinium natans</name>
    <dbReference type="NCBI Taxonomy" id="878477"/>
    <lineage>
        <taxon>Eukaryota</taxon>
        <taxon>Sar</taxon>
        <taxon>Alveolata</taxon>
        <taxon>Dinophyceae</taxon>
        <taxon>Suessiales</taxon>
        <taxon>Symbiodiniaceae</taxon>
        <taxon>Symbiodinium</taxon>
    </lineage>
</organism>
<reference evidence="2" key="1">
    <citation type="submission" date="2021-02" db="EMBL/GenBank/DDBJ databases">
        <authorList>
            <person name="Dougan E. K."/>
            <person name="Rhodes N."/>
            <person name="Thang M."/>
            <person name="Chan C."/>
        </authorList>
    </citation>
    <scope>NUCLEOTIDE SEQUENCE</scope>
</reference>
<dbReference type="EMBL" id="CAJNDS010002085">
    <property type="protein sequence ID" value="CAE7316639.1"/>
    <property type="molecule type" value="Genomic_DNA"/>
</dbReference>
<protein>
    <submittedName>
        <fullName evidence="2">MutS2 protein</fullName>
    </submittedName>
</protein>
<name>A0A812NH46_9DINO</name>
<sequence>MAAGKVTKHAGESAAEDPTWVALALSQSYWICTFSNNQSSAETIQEELGGGNWSTSSFYMAMHCPSTVGTAMVFDDEAMPLTRSWCLFELLQTTILKKARGQRYRGLKLCSPLGIMNNGSGSMDLALNVSRKLANLRLQDAQASVQSDKEMIENLVLAEYTSHLQRAAPDATRSTMRELWLLGAVASILLSVTLKGCAMEEDSYVCQADKFDCVGLEEFCNEKERICKAMRWECRNGQLVCQSESEDMCAQLRVDCSKEKGSSLGKGGSPGSSLIQVAQDDAEDTSPRAFIHRQRKKMTSIGA</sequence>
<comment type="caution">
    <text evidence="2">The sequence shown here is derived from an EMBL/GenBank/DDBJ whole genome shotgun (WGS) entry which is preliminary data.</text>
</comment>
<proteinExistence type="predicted"/>
<accession>A0A812NH46</accession>
<dbReference type="AlphaFoldDB" id="A0A812NH46"/>
<feature type="compositionally biased region" description="Basic residues" evidence="1">
    <location>
        <begin position="290"/>
        <end position="303"/>
    </location>
</feature>
<gene>
    <name evidence="2" type="primary">mutS2</name>
    <name evidence="2" type="ORF">SNAT2548_LOCUS16609</name>
</gene>
<evidence type="ECO:0000313" key="2">
    <source>
        <dbReference type="EMBL" id="CAE7316639.1"/>
    </source>
</evidence>